<evidence type="ECO:0000256" key="3">
    <source>
        <dbReference type="ARBA" id="ARBA00022692"/>
    </source>
</evidence>
<keyword evidence="5 6" id="KW-0472">Membrane</keyword>
<dbReference type="InterPro" id="IPR036259">
    <property type="entry name" value="MFS_trans_sf"/>
</dbReference>
<comment type="caution">
    <text evidence="8">The sequence shown here is derived from an EMBL/GenBank/DDBJ whole genome shotgun (WGS) entry which is preliminary data.</text>
</comment>
<organism evidence="8 9">
    <name type="scientific">Microcella frigidaquae</name>
    <dbReference type="NCBI Taxonomy" id="424758"/>
    <lineage>
        <taxon>Bacteria</taxon>
        <taxon>Bacillati</taxon>
        <taxon>Actinomycetota</taxon>
        <taxon>Actinomycetes</taxon>
        <taxon>Micrococcales</taxon>
        <taxon>Microbacteriaceae</taxon>
        <taxon>Microcella</taxon>
    </lineage>
</organism>
<evidence type="ECO:0000256" key="1">
    <source>
        <dbReference type="ARBA" id="ARBA00004651"/>
    </source>
</evidence>
<keyword evidence="2" id="KW-1003">Cell membrane</keyword>
<dbReference type="GO" id="GO:0005886">
    <property type="term" value="C:plasma membrane"/>
    <property type="evidence" value="ECO:0007669"/>
    <property type="project" value="UniProtKB-SubCell"/>
</dbReference>
<dbReference type="PANTHER" id="PTHR43124">
    <property type="entry name" value="PURINE EFFLUX PUMP PBUE"/>
    <property type="match status" value="1"/>
</dbReference>
<feature type="transmembrane region" description="Helical" evidence="6">
    <location>
        <begin position="254"/>
        <end position="278"/>
    </location>
</feature>
<sequence>MTVSTASVPIIDEAAAAAYAAQQRAHDEAYRRAHGGADRPPLSRTRVYAALLALALGGFGIGSTEFVAMGLLPDIARDLLPGLYASNAEEAIGQSGWVITAYALGVVVGAPIIAALGGRMPRRRLLLWLAAGFTVGTIASATLPTFELVIAARFLAGLPHGAYFGVAALVAASMMGPGKRGQGVALVLSGLTVATVIGVPVITAVGQAAGWRAAYLLVAALFAATFVAVRILVPWQPGDANSTVRRELAAFGSLQVWVAVAVGAIGFGGFFAVYSYIAPMVTDAAGMPSATVPWVLAGMGTGLTIGNIIGGRLADAGTSRAMFIGFGGLIGAMVIVGLAGQYPVGLVAGTFLVGFMAAILSPVIQTRLMDVAGDSQTLAAALNHSALNVGNALGAFLGGLVVAAGWGYLTPAWVGLLLALGGTVLAVVSVALERQVSRGARGASAG</sequence>
<dbReference type="PANTHER" id="PTHR43124:SF3">
    <property type="entry name" value="CHLORAMPHENICOL EFFLUX PUMP RV0191"/>
    <property type="match status" value="1"/>
</dbReference>
<dbReference type="AlphaFoldDB" id="A0A840XPP4"/>
<proteinExistence type="predicted"/>
<keyword evidence="3 6" id="KW-0812">Transmembrane</keyword>
<dbReference type="CDD" id="cd17324">
    <property type="entry name" value="MFS_NepI_like"/>
    <property type="match status" value="1"/>
</dbReference>
<feature type="transmembrane region" description="Helical" evidence="6">
    <location>
        <begin position="213"/>
        <end position="233"/>
    </location>
</feature>
<feature type="transmembrane region" description="Helical" evidence="6">
    <location>
        <begin position="150"/>
        <end position="172"/>
    </location>
</feature>
<protein>
    <submittedName>
        <fullName evidence="8">DHA1 family inner membrane transport protein</fullName>
    </submittedName>
</protein>
<feature type="transmembrane region" description="Helical" evidence="6">
    <location>
        <begin position="385"/>
        <end position="406"/>
    </location>
</feature>
<evidence type="ECO:0000256" key="5">
    <source>
        <dbReference type="ARBA" id="ARBA00023136"/>
    </source>
</evidence>
<keyword evidence="4 6" id="KW-1133">Transmembrane helix</keyword>
<dbReference type="EMBL" id="JACHBS010000001">
    <property type="protein sequence ID" value="MBB5618787.1"/>
    <property type="molecule type" value="Genomic_DNA"/>
</dbReference>
<feature type="transmembrane region" description="Helical" evidence="6">
    <location>
        <begin position="321"/>
        <end position="340"/>
    </location>
</feature>
<evidence type="ECO:0000313" key="8">
    <source>
        <dbReference type="EMBL" id="MBB5618787.1"/>
    </source>
</evidence>
<feature type="domain" description="Major facilitator superfamily (MFS) profile" evidence="7">
    <location>
        <begin position="50"/>
        <end position="437"/>
    </location>
</feature>
<feature type="transmembrane region" description="Helical" evidence="6">
    <location>
        <begin position="184"/>
        <end position="207"/>
    </location>
</feature>
<dbReference type="Gene3D" id="1.20.1250.20">
    <property type="entry name" value="MFS general substrate transporter like domains"/>
    <property type="match status" value="2"/>
</dbReference>
<feature type="transmembrane region" description="Helical" evidence="6">
    <location>
        <begin position="125"/>
        <end position="144"/>
    </location>
</feature>
<comment type="subcellular location">
    <subcellularLocation>
        <location evidence="1">Cell membrane</location>
        <topology evidence="1">Multi-pass membrane protein</topology>
    </subcellularLocation>
</comment>
<dbReference type="SUPFAM" id="SSF103473">
    <property type="entry name" value="MFS general substrate transporter"/>
    <property type="match status" value="1"/>
</dbReference>
<dbReference type="Proteomes" id="UP000552883">
    <property type="component" value="Unassembled WGS sequence"/>
</dbReference>
<reference evidence="8 9" key="1">
    <citation type="submission" date="2020-08" db="EMBL/GenBank/DDBJ databases">
        <title>Sequencing the genomes of 1000 actinobacteria strains.</title>
        <authorList>
            <person name="Klenk H.-P."/>
        </authorList>
    </citation>
    <scope>NUCLEOTIDE SEQUENCE [LARGE SCALE GENOMIC DNA]</scope>
    <source>
        <strain evidence="8 9">DSM 23889</strain>
    </source>
</reference>
<evidence type="ECO:0000256" key="4">
    <source>
        <dbReference type="ARBA" id="ARBA00022989"/>
    </source>
</evidence>
<feature type="transmembrane region" description="Helical" evidence="6">
    <location>
        <begin position="47"/>
        <end position="72"/>
    </location>
</feature>
<dbReference type="Pfam" id="PF07690">
    <property type="entry name" value="MFS_1"/>
    <property type="match status" value="1"/>
</dbReference>
<dbReference type="InterPro" id="IPR050189">
    <property type="entry name" value="MFS_Efflux_Transporters"/>
</dbReference>
<dbReference type="PROSITE" id="PS50850">
    <property type="entry name" value="MFS"/>
    <property type="match status" value="1"/>
</dbReference>
<dbReference type="GO" id="GO:0022857">
    <property type="term" value="F:transmembrane transporter activity"/>
    <property type="evidence" value="ECO:0007669"/>
    <property type="project" value="InterPro"/>
</dbReference>
<feature type="transmembrane region" description="Helical" evidence="6">
    <location>
        <begin position="290"/>
        <end position="309"/>
    </location>
</feature>
<evidence type="ECO:0000256" key="6">
    <source>
        <dbReference type="SAM" id="Phobius"/>
    </source>
</evidence>
<feature type="transmembrane region" description="Helical" evidence="6">
    <location>
        <begin position="412"/>
        <end position="432"/>
    </location>
</feature>
<dbReference type="InterPro" id="IPR011701">
    <property type="entry name" value="MFS"/>
</dbReference>
<gene>
    <name evidence="8" type="ORF">BJ959_002283</name>
</gene>
<feature type="transmembrane region" description="Helical" evidence="6">
    <location>
        <begin position="346"/>
        <end position="364"/>
    </location>
</feature>
<dbReference type="InterPro" id="IPR020846">
    <property type="entry name" value="MFS_dom"/>
</dbReference>
<evidence type="ECO:0000313" key="9">
    <source>
        <dbReference type="Proteomes" id="UP000552883"/>
    </source>
</evidence>
<name>A0A840XPP4_9MICO</name>
<evidence type="ECO:0000259" key="7">
    <source>
        <dbReference type="PROSITE" id="PS50850"/>
    </source>
</evidence>
<keyword evidence="9" id="KW-1185">Reference proteome</keyword>
<evidence type="ECO:0000256" key="2">
    <source>
        <dbReference type="ARBA" id="ARBA00022475"/>
    </source>
</evidence>
<feature type="transmembrane region" description="Helical" evidence="6">
    <location>
        <begin position="92"/>
        <end position="113"/>
    </location>
</feature>
<accession>A0A840XPP4</accession>